<dbReference type="PANTHER" id="PTHR43948:SF10">
    <property type="entry name" value="MRJ, ISOFORM E"/>
    <property type="match status" value="1"/>
</dbReference>
<keyword evidence="4" id="KW-1185">Reference proteome</keyword>
<dbReference type="Gramene" id="TraesCAD_scaffold_027708_01G000400.1">
    <property type="protein sequence ID" value="TraesCAD_scaffold_027708_01G000400.1"/>
    <property type="gene ID" value="TraesCAD_scaffold_027708_01G000400"/>
</dbReference>
<feature type="region of interest" description="Disordered" evidence="1">
    <location>
        <begin position="106"/>
        <end position="138"/>
    </location>
</feature>
<dbReference type="InterPro" id="IPR001623">
    <property type="entry name" value="DnaJ_domain"/>
</dbReference>
<evidence type="ECO:0000256" key="1">
    <source>
        <dbReference type="SAM" id="MobiDB-lite"/>
    </source>
</evidence>
<dbReference type="SUPFAM" id="SSF46565">
    <property type="entry name" value="Chaperone J-domain"/>
    <property type="match status" value="1"/>
</dbReference>
<evidence type="ECO:0000259" key="2">
    <source>
        <dbReference type="PROSITE" id="PS50076"/>
    </source>
</evidence>
<dbReference type="Gramene" id="TraesWEE_scaffold_026524_01G000400.1">
    <property type="protein sequence ID" value="TraesWEE_scaffold_026524_01G000400.1"/>
    <property type="gene ID" value="TraesWEE_scaffold_026524_01G000400"/>
</dbReference>
<dbReference type="Gramene" id="TraesROB_scaffold_036444_01G000100.1">
    <property type="protein sequence ID" value="TraesROB_scaffold_036444_01G000100.1"/>
    <property type="gene ID" value="TraesROB_scaffold_036444_01G000100"/>
</dbReference>
<dbReference type="GO" id="GO:0005783">
    <property type="term" value="C:endoplasmic reticulum"/>
    <property type="evidence" value="ECO:0007669"/>
    <property type="project" value="UniProtKB-ARBA"/>
</dbReference>
<dbReference type="OrthoDB" id="655354at2759"/>
<dbReference type="PROSITE" id="PS50076">
    <property type="entry name" value="DNAJ_2"/>
    <property type="match status" value="1"/>
</dbReference>
<name>A0A3B6A0U2_WHEAT</name>
<dbReference type="STRING" id="4565.A0A3B6A0U2"/>
<dbReference type="AlphaFoldDB" id="A0A3B6A0U2"/>
<dbReference type="CDD" id="cd06257">
    <property type="entry name" value="DnaJ"/>
    <property type="match status" value="1"/>
</dbReference>
<dbReference type="OMA" id="HKSVKYT"/>
<dbReference type="Gene3D" id="1.10.287.110">
    <property type="entry name" value="DnaJ domain"/>
    <property type="match status" value="1"/>
</dbReference>
<dbReference type="Pfam" id="PF00226">
    <property type="entry name" value="DnaJ"/>
    <property type="match status" value="1"/>
</dbReference>
<dbReference type="Gramene" id="TraesLAC1D03G00565160.1">
    <property type="protein sequence ID" value="TraesLAC1D03G00565160.1"/>
    <property type="gene ID" value="TraesLAC1D03G00565160"/>
</dbReference>
<dbReference type="InterPro" id="IPR036869">
    <property type="entry name" value="J_dom_sf"/>
</dbReference>
<dbReference type="Proteomes" id="UP000019116">
    <property type="component" value="Chromosome 1D"/>
</dbReference>
<dbReference type="GO" id="GO:0005634">
    <property type="term" value="C:nucleus"/>
    <property type="evidence" value="ECO:0000318"/>
    <property type="project" value="GO_Central"/>
</dbReference>
<organism evidence="3">
    <name type="scientific">Triticum aestivum</name>
    <name type="common">Wheat</name>
    <dbReference type="NCBI Taxonomy" id="4565"/>
    <lineage>
        <taxon>Eukaryota</taxon>
        <taxon>Viridiplantae</taxon>
        <taxon>Streptophyta</taxon>
        <taxon>Embryophyta</taxon>
        <taxon>Tracheophyta</taxon>
        <taxon>Spermatophyta</taxon>
        <taxon>Magnoliopsida</taxon>
        <taxon>Liliopsida</taxon>
        <taxon>Poales</taxon>
        <taxon>Poaceae</taxon>
        <taxon>BOP clade</taxon>
        <taxon>Pooideae</taxon>
        <taxon>Triticodae</taxon>
        <taxon>Triticeae</taxon>
        <taxon>Triticinae</taxon>
        <taxon>Triticum</taxon>
    </lineage>
</organism>
<dbReference type="GO" id="GO:0044183">
    <property type="term" value="F:protein folding chaperone"/>
    <property type="evidence" value="ECO:0000318"/>
    <property type="project" value="GO_Central"/>
</dbReference>
<reference evidence="3" key="1">
    <citation type="submission" date="2018-08" db="EMBL/GenBank/DDBJ databases">
        <authorList>
            <person name="Rossello M."/>
        </authorList>
    </citation>
    <scope>NUCLEOTIDE SEQUENCE [LARGE SCALE GENOMIC DNA]</scope>
    <source>
        <strain evidence="3">cv. Chinese Spring</strain>
    </source>
</reference>
<evidence type="ECO:0000313" key="4">
    <source>
        <dbReference type="Proteomes" id="UP000019116"/>
    </source>
</evidence>
<dbReference type="SMR" id="A0A3B6A0U2"/>
<dbReference type="RefSeq" id="XP_044451743.1">
    <property type="nucleotide sequence ID" value="XM_044595808.1"/>
</dbReference>
<dbReference type="EnsemblPlants" id="TraesCS1D02G402700.1">
    <property type="protein sequence ID" value="TraesCS1D02G402700.1"/>
    <property type="gene ID" value="TraesCS1D02G402700"/>
</dbReference>
<reference evidence="3" key="2">
    <citation type="submission" date="2018-10" db="UniProtKB">
        <authorList>
            <consortium name="EnsemblPlants"/>
        </authorList>
    </citation>
    <scope>IDENTIFICATION</scope>
</reference>
<dbReference type="GO" id="GO:0005737">
    <property type="term" value="C:cytoplasm"/>
    <property type="evidence" value="ECO:0000318"/>
    <property type="project" value="GO_Central"/>
</dbReference>
<dbReference type="Gramene" id="TraesCS1D03G0935200.1">
    <property type="protein sequence ID" value="TraesCS1D03G0935200.1.CDS"/>
    <property type="gene ID" value="TraesCS1D03G0935200"/>
</dbReference>
<dbReference type="PRINTS" id="PR00625">
    <property type="entry name" value="JDOMAIN"/>
</dbReference>
<dbReference type="SMART" id="SM00271">
    <property type="entry name" value="DnaJ"/>
    <property type="match status" value="1"/>
</dbReference>
<evidence type="ECO:0000313" key="3">
    <source>
        <dbReference type="EnsemblPlants" id="TraesCS1D02G402700.1"/>
    </source>
</evidence>
<dbReference type="Gramene" id="TraesCS1D02G402700.1">
    <property type="protein sequence ID" value="TraesCS1D02G402700.1"/>
    <property type="gene ID" value="TraesCS1D02G402700"/>
</dbReference>
<dbReference type="Gramene" id="TraesMAC1D03G00560860.1">
    <property type="protein sequence ID" value="TraesMAC1D03G00560860.1"/>
    <property type="gene ID" value="TraesMAC1D03G00560860"/>
</dbReference>
<dbReference type="GO" id="GO:0051082">
    <property type="term" value="F:unfolded protein binding"/>
    <property type="evidence" value="ECO:0000318"/>
    <property type="project" value="GO_Central"/>
</dbReference>
<dbReference type="Gramene" id="TraesARI1D03G00567670.1">
    <property type="protein sequence ID" value="TraesARI1D03G00567670.1"/>
    <property type="gene ID" value="TraesARI1D03G00567670"/>
</dbReference>
<accession>A0A3B6A0U2</accession>
<dbReference type="PANTHER" id="PTHR43948">
    <property type="entry name" value="DNAJ HOMOLOG SUBFAMILY B"/>
    <property type="match status" value="1"/>
</dbReference>
<dbReference type="Gramene" id="TraesLDM1D03G00563690.1">
    <property type="protein sequence ID" value="TraesLDM1D03G00563690.1"/>
    <property type="gene ID" value="TraesLDM1D03G00563690"/>
</dbReference>
<dbReference type="GeneID" id="123183074"/>
<dbReference type="GO" id="GO:0051087">
    <property type="term" value="F:protein-folding chaperone binding"/>
    <property type="evidence" value="ECO:0000318"/>
    <property type="project" value="GO_Central"/>
</dbReference>
<dbReference type="Gramene" id="TraesCLE_scaffold_051263_01G000100.1">
    <property type="protein sequence ID" value="TraesCLE_scaffold_051263_01G000100.1"/>
    <property type="gene ID" value="TraesCLE_scaffold_051263_01G000100"/>
</dbReference>
<gene>
    <name evidence="3" type="primary">LOC123183074</name>
</gene>
<proteinExistence type="predicted"/>
<feature type="domain" description="J" evidence="2">
    <location>
        <begin position="6"/>
        <end position="64"/>
    </location>
</feature>
<sequence>MGKKKDHYEVLGVPKAATAGDINEAYHKRTALKRKAAERGFDRLTTAHKVLSDPLRRPLYDVHLRAEEKLMGKAPPPAASTGVALGRVVRTCRKSAALGREVAVAGTGGRQNTDRTCGGAKRAGLRSSTGKAGRNGKRSRCLTDGGTYAGLGGATGAHASTAFFSTGRSTFEMSVKYTNEYYNEENSSSFDGEPFCPTDHSTFKTAVKYTNEYYTEENCSSFDGEPFCPTDHSTFKMAVKTMNEYYDEDENLGLCVYEVEGVQDDYGNHAGAGNDVTRVCGDLINGDDVEGGTPYAKYDDCGGGDHNYGDHGGAGNNDDTGVCGDYYDDAAGGFDNGYYDGDAGNGADDWW</sequence>
<protein>
    <recommendedName>
        <fullName evidence="2">J domain-containing protein</fullName>
    </recommendedName>
</protein>